<dbReference type="OrthoDB" id="6350415at2759"/>
<protein>
    <submittedName>
        <fullName evidence="1">(apollo) hypothetical protein</fullName>
    </submittedName>
</protein>
<organism evidence="1 2">
    <name type="scientific">Parnassius apollo</name>
    <name type="common">Apollo butterfly</name>
    <name type="synonym">Papilio apollo</name>
    <dbReference type="NCBI Taxonomy" id="110799"/>
    <lineage>
        <taxon>Eukaryota</taxon>
        <taxon>Metazoa</taxon>
        <taxon>Ecdysozoa</taxon>
        <taxon>Arthropoda</taxon>
        <taxon>Hexapoda</taxon>
        <taxon>Insecta</taxon>
        <taxon>Pterygota</taxon>
        <taxon>Neoptera</taxon>
        <taxon>Endopterygota</taxon>
        <taxon>Lepidoptera</taxon>
        <taxon>Glossata</taxon>
        <taxon>Ditrysia</taxon>
        <taxon>Papilionoidea</taxon>
        <taxon>Papilionidae</taxon>
        <taxon>Parnassiinae</taxon>
        <taxon>Parnassini</taxon>
        <taxon>Parnassius</taxon>
        <taxon>Parnassius</taxon>
    </lineage>
</organism>
<accession>A0A8S3XYK0</accession>
<reference evidence="1" key="1">
    <citation type="submission" date="2021-04" db="EMBL/GenBank/DDBJ databases">
        <authorList>
            <person name="Tunstrom K."/>
        </authorList>
    </citation>
    <scope>NUCLEOTIDE SEQUENCE</scope>
</reference>
<keyword evidence="2" id="KW-1185">Reference proteome</keyword>
<dbReference type="AlphaFoldDB" id="A0A8S3XYK0"/>
<dbReference type="EMBL" id="CAJQZP010001459">
    <property type="protein sequence ID" value="CAG5048043.1"/>
    <property type="molecule type" value="Genomic_DNA"/>
</dbReference>
<sequence>MEAHRALRKEGVVLREELRELGQMFAALYEQQQAAAVRLQFKDEIIREMRRQLRQAKAKASHCIPSLISA</sequence>
<gene>
    <name evidence="1" type="ORF">PAPOLLO_LOCUS24072</name>
</gene>
<proteinExistence type="predicted"/>
<evidence type="ECO:0000313" key="1">
    <source>
        <dbReference type="EMBL" id="CAG5048043.1"/>
    </source>
</evidence>
<name>A0A8S3XYK0_PARAO</name>
<dbReference type="Proteomes" id="UP000691718">
    <property type="component" value="Unassembled WGS sequence"/>
</dbReference>
<evidence type="ECO:0000313" key="2">
    <source>
        <dbReference type="Proteomes" id="UP000691718"/>
    </source>
</evidence>
<comment type="caution">
    <text evidence="1">The sequence shown here is derived from an EMBL/GenBank/DDBJ whole genome shotgun (WGS) entry which is preliminary data.</text>
</comment>